<evidence type="ECO:0000256" key="7">
    <source>
        <dbReference type="SAM" id="Coils"/>
    </source>
</evidence>
<feature type="coiled-coil region" evidence="7">
    <location>
        <begin position="996"/>
        <end position="1023"/>
    </location>
</feature>
<dbReference type="GO" id="GO:0005886">
    <property type="term" value="C:plasma membrane"/>
    <property type="evidence" value="ECO:0007669"/>
    <property type="project" value="UniProtKB-SubCell"/>
</dbReference>
<dbReference type="PROSITE" id="PS50076">
    <property type="entry name" value="DNAJ_2"/>
    <property type="match status" value="1"/>
</dbReference>
<protein>
    <recommendedName>
        <fullName evidence="5">long-chain-alcohol O-fatty-acyltransferase</fullName>
        <ecNumber evidence="5">2.3.1.75</ecNumber>
    </recommendedName>
</protein>
<feature type="region of interest" description="Disordered" evidence="8">
    <location>
        <begin position="453"/>
        <end position="508"/>
    </location>
</feature>
<accession>A0A8S2AGN3</accession>
<dbReference type="EMBL" id="LR999456">
    <property type="protein sequence ID" value="CAE6098025.1"/>
    <property type="molecule type" value="Genomic_DNA"/>
</dbReference>
<dbReference type="Pfam" id="PF00226">
    <property type="entry name" value="DnaJ"/>
    <property type="match status" value="1"/>
</dbReference>
<keyword evidence="9" id="KW-0812">Transmembrane</keyword>
<keyword evidence="12" id="KW-1185">Reference proteome</keyword>
<dbReference type="Proteomes" id="UP000682877">
    <property type="component" value="Chromosome 6"/>
</dbReference>
<dbReference type="InterPro" id="IPR001623">
    <property type="entry name" value="DnaJ_domain"/>
</dbReference>
<dbReference type="SMART" id="SM00271">
    <property type="entry name" value="DnaJ"/>
    <property type="match status" value="1"/>
</dbReference>
<comment type="catalytic activity">
    <reaction evidence="6">
        <text>a long chain fatty alcohol + a fatty acyl-CoA = a long-chain alcohol wax ester + CoA</text>
        <dbReference type="Rhea" id="RHEA:38443"/>
        <dbReference type="ChEBI" id="CHEBI:17135"/>
        <dbReference type="ChEBI" id="CHEBI:57287"/>
        <dbReference type="ChEBI" id="CHEBI:77636"/>
        <dbReference type="ChEBI" id="CHEBI:235323"/>
        <dbReference type="EC" id="2.3.1.75"/>
    </reaction>
</comment>
<dbReference type="PANTHER" id="PTHR45181:SF4">
    <property type="entry name" value="HEAT SHOCK PROTEIN DNAJ WITH TETRATRICOPEPTIDE REPEAT-CONTAINING PROTEIN"/>
    <property type="match status" value="1"/>
</dbReference>
<feature type="transmembrane region" description="Helical" evidence="9">
    <location>
        <begin position="1399"/>
        <end position="1417"/>
    </location>
</feature>
<keyword evidence="9" id="KW-0472">Membrane</keyword>
<dbReference type="FunFam" id="1.25.40.10:FF:000601">
    <property type="entry name" value="DNAJ heat shock N-terminal domain-containing protein"/>
    <property type="match status" value="1"/>
</dbReference>
<dbReference type="PANTHER" id="PTHR45181">
    <property type="entry name" value="HEAT SHOCK PROTEIN DNAJ WITH TETRATRICOPEPTIDE REPEAT-CONTAINING PROTEIN"/>
    <property type="match status" value="1"/>
</dbReference>
<evidence type="ECO:0000256" key="9">
    <source>
        <dbReference type="SAM" id="Phobius"/>
    </source>
</evidence>
<evidence type="ECO:0000256" key="6">
    <source>
        <dbReference type="ARBA" id="ARBA00047604"/>
    </source>
</evidence>
<dbReference type="Gene3D" id="1.10.287.110">
    <property type="entry name" value="DnaJ domain"/>
    <property type="match status" value="1"/>
</dbReference>
<evidence type="ECO:0000256" key="3">
    <source>
        <dbReference type="ARBA" id="ARBA00022824"/>
    </source>
</evidence>
<feature type="compositionally biased region" description="Polar residues" evidence="8">
    <location>
        <begin position="51"/>
        <end position="70"/>
    </location>
</feature>
<dbReference type="GO" id="GO:0004144">
    <property type="term" value="F:diacylglycerol O-acyltransferase activity"/>
    <property type="evidence" value="ECO:0007669"/>
    <property type="project" value="InterPro"/>
</dbReference>
<dbReference type="InterPro" id="IPR019734">
    <property type="entry name" value="TPR_rpt"/>
</dbReference>
<dbReference type="InterPro" id="IPR011990">
    <property type="entry name" value="TPR-like_helical_dom_sf"/>
</dbReference>
<dbReference type="FunFam" id="1.25.40.10:FF:000672">
    <property type="entry name" value="DNAJ heat shock N-terminal domain-containing protein"/>
    <property type="match status" value="1"/>
</dbReference>
<dbReference type="SUPFAM" id="SSF48452">
    <property type="entry name" value="TPR-like"/>
    <property type="match status" value="1"/>
</dbReference>
<gene>
    <name evidence="11" type="ORF">AARE701A_LOCUS15095</name>
</gene>
<keyword evidence="3" id="KW-0256">Endoplasmic reticulum</keyword>
<feature type="domain" description="J" evidence="10">
    <location>
        <begin position="1024"/>
        <end position="1109"/>
    </location>
</feature>
<feature type="compositionally biased region" description="Polar residues" evidence="8">
    <location>
        <begin position="556"/>
        <end position="572"/>
    </location>
</feature>
<dbReference type="InterPro" id="IPR009721">
    <property type="entry name" value="O-acyltransferase_WSD1_C"/>
</dbReference>
<dbReference type="GO" id="GO:0005789">
    <property type="term" value="C:endoplasmic reticulum membrane"/>
    <property type="evidence" value="ECO:0007669"/>
    <property type="project" value="UniProtKB-SubCell"/>
</dbReference>
<dbReference type="SUPFAM" id="SSF52777">
    <property type="entry name" value="CoA-dependent acyltransferases"/>
    <property type="match status" value="1"/>
</dbReference>
<dbReference type="GO" id="GO:0047196">
    <property type="term" value="F:long-chain-alcohol O-fatty-acyltransferase activity"/>
    <property type="evidence" value="ECO:0007669"/>
    <property type="project" value="UniProtKB-EC"/>
</dbReference>
<dbReference type="InterPro" id="IPR004255">
    <property type="entry name" value="O-acyltransferase_WSD1_N"/>
</dbReference>
<evidence type="ECO:0000313" key="12">
    <source>
        <dbReference type="Proteomes" id="UP000682877"/>
    </source>
</evidence>
<dbReference type="EC" id="2.3.1.75" evidence="5"/>
<name>A0A8S2AGN3_ARAAE</name>
<feature type="region of interest" description="Disordered" evidence="8">
    <location>
        <begin position="1"/>
        <end position="77"/>
    </location>
</feature>
<feature type="region of interest" description="Disordered" evidence="8">
    <location>
        <begin position="556"/>
        <end position="581"/>
    </location>
</feature>
<evidence type="ECO:0000259" key="10">
    <source>
        <dbReference type="PROSITE" id="PS50076"/>
    </source>
</evidence>
<sequence length="1684" mass="186678">MSKFGDLNPAFSGAGRSSSNNPDASFNSAPFPRSSSGLSKPRFSKVRRQVKSQNLKPSGTSDSLPGQSFNPFHFRGSFAGDPTPAEIGFGRSSNDGFVFGSTDVGKLHSDEEIGKSVMEEMEKLKIESEGKASKLPEDMQNLNSSFSFGVKKGSNSVFAASKTVEDELPTLLSNKLTIDSSSRSTGHVIQESMEKLNISERVTDQKHSNNVKSKVSMDYVGEKILSDDLSRKLSVGSMTTDGNLSGDSVQGSVNDKKVHDFNSSCPMNYSFVGTEPSQNLNARNVHDVSSSVNTSEFNFVSNQDSRGTGFMEFKTPISKVNPFSSLDQKLGFNAKKDSVGATRARRKGGKQPVKVQLNIGREFAFAESAIPNGSNEAPEAYSPMDISPYEVTEDCGDFSADIPPTAPNDLFDADLVAATERMEINEGDEVNNYQAKEFNTGNCADHEDLAEDSISGAETESFKSAAEEMETSSETFATASESEVTSRYKSDRKQNDDHSQSNTDAASSSFTFSASSFSGVQGQLSTSKRINRKKNPIKLGQDPYILIPNAIPLKSSQHSPLTGVQSHLSTGKPSERDPLTRLHKPINSSVMDKARIEKDVSNVAQEACEKWRLRGNNAYKIGDLSRAEESYTQGIDSVPRIETSRNCLRALMLCYSNRAATRMALGRMREAIADCTMASSIDPNFLKVQVRAGNCYLSLGEIEDASRYFKNCLQSGSEICVDRKIIVEASEGLQKAQRVSECMHEAGRRLQLRTSTDVERALEILEESLLISSYSEKLLTMKGEALLMLEKYEAAIKLCEQTVDLAGKNSPPDSHDTPKDINFRIWQCHLMLKSNFYMGKLEEAIASLEKQEQILSATKREGNKNLESSIPLAATIRELLRLKSAGNEAFQSGRHTEAVEHYTAALACNVESRPFTAVCFCNRAAAYKALGQFSDAIADCSLAIALDQNYSKAISRRATLFEMIRDYGQAASDMERYVNILTKQMEEKTSGILDRSTSMANDIRQARIRLSELEEKSRKENSLDMYLVLGVVPSCSASDIRKAYRKAALKHHPDKAGQSLTRNETKDERLWKEIGEEVRKDTDKLFKMIGEAYAVLSDPAKRSQYDLEEEMHNSQKRRDGSSTSGADTDNYPFHSSRRNWREGWSSPAKLSTPANTQAGKARIVLSDGQIRARRYTSHDKLERLEMPEIYAKERTSTRGKGRMTNGEEEPLSPMARVFQSPGIDLCAVTIMGFKTKINPDVVLDALKQNVSKHPRFSSILSDNGAKWIETEVNVEDHVIVPYIDPEEIGEGGQSFIDDYMSRLTMTPLDRSRPLWDIHILNVKTSDAEAVSFIRSHHSLGDGMSSLCSLLLACTQKTSDPSTSSIAIPPMKRQGAVLHSLRKKGWFLRSIFTIGSTMTLLWNTIVDVLLLFATILFLKDTKTPLKGGVNVKSNPKRFYHRIVSLDDIKLIKNAMNMTINDVIFGITQASLSQYLNRKYDKKKEEDGGSLTSCQNNLPDGIRFRVACTVNLRSDIGFKPLADMMVKDSKCKWGNYFSFIFLPFTIGLQTDPLVYLNMSKSMMARKKHSYHAAIVYFIIKIVLKVFGAKAAAELFDRPVRNTTTCVSNVIGPMEEISFRGHPMAYIAPSSYGHSHALLVHFISYAEKMIISMAVDPTVIPDPHKICDDMEESLKAMKTVLCERGLL</sequence>
<feature type="transmembrane region" description="Helical" evidence="9">
    <location>
        <begin position="1568"/>
        <end position="1585"/>
    </location>
</feature>
<comment type="similarity">
    <text evidence="4">In the N-terminal section; belongs to the long-chain O-acyltransferase family.</text>
</comment>
<evidence type="ECO:0000256" key="4">
    <source>
        <dbReference type="ARBA" id="ARBA00024360"/>
    </source>
</evidence>
<keyword evidence="9" id="KW-1133">Transmembrane helix</keyword>
<reference evidence="11" key="1">
    <citation type="submission" date="2021-01" db="EMBL/GenBank/DDBJ databases">
        <authorList>
            <person name="Bezrukov I."/>
        </authorList>
    </citation>
    <scope>NUCLEOTIDE SEQUENCE</scope>
</reference>
<dbReference type="CDD" id="cd06257">
    <property type="entry name" value="DnaJ"/>
    <property type="match status" value="1"/>
</dbReference>
<evidence type="ECO:0000256" key="1">
    <source>
        <dbReference type="ARBA" id="ARBA00004162"/>
    </source>
</evidence>
<comment type="subcellular location">
    <subcellularLocation>
        <location evidence="1">Cell membrane</location>
        <topology evidence="1">Single-pass membrane protein</topology>
    </subcellularLocation>
    <subcellularLocation>
        <location evidence="2">Endoplasmic reticulum membrane</location>
    </subcellularLocation>
</comment>
<dbReference type="PRINTS" id="PR00625">
    <property type="entry name" value="JDOMAIN"/>
</dbReference>
<evidence type="ECO:0000313" key="11">
    <source>
        <dbReference type="EMBL" id="CAE6098025.1"/>
    </source>
</evidence>
<dbReference type="Pfam" id="PF03007">
    <property type="entry name" value="WS_DGAT_cat"/>
    <property type="match status" value="1"/>
</dbReference>
<keyword evidence="7" id="KW-0175">Coiled coil</keyword>
<dbReference type="InterPro" id="IPR036869">
    <property type="entry name" value="J_dom_sf"/>
</dbReference>
<evidence type="ECO:0000256" key="5">
    <source>
        <dbReference type="ARBA" id="ARBA00024388"/>
    </source>
</evidence>
<feature type="compositionally biased region" description="Polar residues" evidence="8">
    <location>
        <begin position="15"/>
        <end position="38"/>
    </location>
</feature>
<dbReference type="SUPFAM" id="SSF46565">
    <property type="entry name" value="Chaperone J-domain"/>
    <property type="match status" value="1"/>
</dbReference>
<feature type="compositionally biased region" description="Basic and acidic residues" evidence="8">
    <location>
        <begin position="1107"/>
        <end position="1120"/>
    </location>
</feature>
<feature type="compositionally biased region" description="Basic and acidic residues" evidence="8">
    <location>
        <begin position="484"/>
        <end position="499"/>
    </location>
</feature>
<organism evidence="11 12">
    <name type="scientific">Arabidopsis arenosa</name>
    <name type="common">Sand rock-cress</name>
    <name type="synonym">Cardaminopsis arenosa</name>
    <dbReference type="NCBI Taxonomy" id="38785"/>
    <lineage>
        <taxon>Eukaryota</taxon>
        <taxon>Viridiplantae</taxon>
        <taxon>Streptophyta</taxon>
        <taxon>Embryophyta</taxon>
        <taxon>Tracheophyta</taxon>
        <taxon>Spermatophyta</taxon>
        <taxon>Magnoliopsida</taxon>
        <taxon>eudicotyledons</taxon>
        <taxon>Gunneridae</taxon>
        <taxon>Pentapetalae</taxon>
        <taxon>rosids</taxon>
        <taxon>malvids</taxon>
        <taxon>Brassicales</taxon>
        <taxon>Brassicaceae</taxon>
        <taxon>Camelineae</taxon>
        <taxon>Arabidopsis</taxon>
    </lineage>
</organism>
<evidence type="ECO:0000256" key="8">
    <source>
        <dbReference type="SAM" id="MobiDB-lite"/>
    </source>
</evidence>
<dbReference type="Pfam" id="PF06974">
    <property type="entry name" value="WS_DGAT_C"/>
    <property type="match status" value="1"/>
</dbReference>
<dbReference type="SMART" id="SM00028">
    <property type="entry name" value="TPR"/>
    <property type="match status" value="6"/>
</dbReference>
<feature type="transmembrane region" description="Helical" evidence="9">
    <location>
        <begin position="1531"/>
        <end position="1548"/>
    </location>
</feature>
<dbReference type="PROSITE" id="PS00636">
    <property type="entry name" value="DNAJ_1"/>
    <property type="match status" value="1"/>
</dbReference>
<dbReference type="GO" id="GO:0045017">
    <property type="term" value="P:glycerolipid biosynthetic process"/>
    <property type="evidence" value="ECO:0007669"/>
    <property type="project" value="InterPro"/>
</dbReference>
<feature type="region of interest" description="Disordered" evidence="8">
    <location>
        <begin position="1107"/>
        <end position="1157"/>
    </location>
</feature>
<proteinExistence type="inferred from homology"/>
<feature type="compositionally biased region" description="Polar residues" evidence="8">
    <location>
        <begin position="1148"/>
        <end position="1157"/>
    </location>
</feature>
<dbReference type="InterPro" id="IPR018253">
    <property type="entry name" value="DnaJ_domain_CS"/>
</dbReference>
<dbReference type="Gene3D" id="1.25.40.10">
    <property type="entry name" value="Tetratricopeptide repeat domain"/>
    <property type="match status" value="3"/>
</dbReference>
<feature type="compositionally biased region" description="Low complexity" evidence="8">
    <location>
        <begin position="472"/>
        <end position="483"/>
    </location>
</feature>
<evidence type="ECO:0000256" key="2">
    <source>
        <dbReference type="ARBA" id="ARBA00004586"/>
    </source>
</evidence>